<proteinExistence type="predicted"/>
<feature type="region of interest" description="Disordered" evidence="1">
    <location>
        <begin position="30"/>
        <end position="71"/>
    </location>
</feature>
<keyword evidence="3" id="KW-1185">Reference proteome</keyword>
<dbReference type="Pfam" id="PF23847">
    <property type="entry name" value="DUF7211"/>
    <property type="match status" value="1"/>
</dbReference>
<evidence type="ECO:0000313" key="2">
    <source>
        <dbReference type="EMBL" id="MBC5680860.1"/>
    </source>
</evidence>
<accession>A0ABR7G1P0</accession>
<sequence length="329" mass="35517">MILTAQSLPNNTLAHHGILGMKWGRKNGPPYPIGVSDHSASEKKAGWRKSLDKSDSNSQNDNKKHGLSDKQKKAIKIGIAATATALAAYGTYKLAKSGKLDKYVETGKTKVNELLGKKKSGKVDIGKQKVNDLFSKTSKSTTKTVQTVNGIKKLAKGESLEDTLKNVNSHSGTNKNYSNNCTLCSITTFLRQAGLDVKAGSTGGKPQQLGDKVEACFKGAKVLEGSAGKFGRSRKDAAEMLINKFGQNASGVCSIQWKKEYTPNGRGGGHAFNWSIKDGVVKFFDGQANKNDNIVSNYWKMIDPNGGLTLARLDNAEINFDGVKELLEF</sequence>
<dbReference type="RefSeq" id="WP_186836824.1">
    <property type="nucleotide sequence ID" value="NZ_JACOPD010000005.1"/>
</dbReference>
<gene>
    <name evidence="2" type="ORF">H8S01_07805</name>
</gene>
<organism evidence="2 3">
    <name type="scientific">Lachnospira hominis</name>
    <name type="common">ex Liu et al. 2021</name>
    <dbReference type="NCBI Taxonomy" id="2763051"/>
    <lineage>
        <taxon>Bacteria</taxon>
        <taxon>Bacillati</taxon>
        <taxon>Bacillota</taxon>
        <taxon>Clostridia</taxon>
        <taxon>Lachnospirales</taxon>
        <taxon>Lachnospiraceae</taxon>
        <taxon>Lachnospira</taxon>
    </lineage>
</organism>
<feature type="compositionally biased region" description="Basic and acidic residues" evidence="1">
    <location>
        <begin position="39"/>
        <end position="71"/>
    </location>
</feature>
<evidence type="ECO:0000313" key="3">
    <source>
        <dbReference type="Proteomes" id="UP000628463"/>
    </source>
</evidence>
<dbReference type="InterPro" id="IPR055635">
    <property type="entry name" value="DUF7211"/>
</dbReference>
<dbReference type="EMBL" id="JACOPD010000005">
    <property type="protein sequence ID" value="MBC5680860.1"/>
    <property type="molecule type" value="Genomic_DNA"/>
</dbReference>
<evidence type="ECO:0000256" key="1">
    <source>
        <dbReference type="SAM" id="MobiDB-lite"/>
    </source>
</evidence>
<protein>
    <recommendedName>
        <fullName evidence="4">Tox-PL domain-containing protein</fullName>
    </recommendedName>
</protein>
<comment type="caution">
    <text evidence="2">The sequence shown here is derived from an EMBL/GenBank/DDBJ whole genome shotgun (WGS) entry which is preliminary data.</text>
</comment>
<evidence type="ECO:0008006" key="4">
    <source>
        <dbReference type="Google" id="ProtNLM"/>
    </source>
</evidence>
<name>A0ABR7G1P0_9FIRM</name>
<dbReference type="Proteomes" id="UP000628463">
    <property type="component" value="Unassembled WGS sequence"/>
</dbReference>
<reference evidence="2 3" key="1">
    <citation type="submission" date="2020-08" db="EMBL/GenBank/DDBJ databases">
        <title>Genome public.</title>
        <authorList>
            <person name="Liu C."/>
            <person name="Sun Q."/>
        </authorList>
    </citation>
    <scope>NUCLEOTIDE SEQUENCE [LARGE SCALE GENOMIC DNA]</scope>
    <source>
        <strain evidence="2 3">NSJ-43</strain>
    </source>
</reference>